<reference evidence="1" key="1">
    <citation type="submission" date="2021-06" db="EMBL/GenBank/DDBJ databases">
        <authorList>
            <person name="Kallberg Y."/>
            <person name="Tangrot J."/>
            <person name="Rosling A."/>
        </authorList>
    </citation>
    <scope>NUCLEOTIDE SEQUENCE</scope>
    <source>
        <strain evidence="1">UK204</strain>
    </source>
</reference>
<comment type="caution">
    <text evidence="1">The sequence shown here is derived from an EMBL/GenBank/DDBJ whole genome shotgun (WGS) entry which is preliminary data.</text>
</comment>
<keyword evidence="2" id="KW-1185">Reference proteome</keyword>
<evidence type="ECO:0000313" key="2">
    <source>
        <dbReference type="Proteomes" id="UP000789570"/>
    </source>
</evidence>
<sequence length="130" mass="14963">MPATITRIPAFLITEDAAPVNEASLGGVIHLRTTEEHPFYISKINIRFLGQKTRGWSEPYNNDFEIKRNFEKICDINVNLWTSDENDEFKNLESRKNISIMDPIIETRVMLLAKIINGDSIHNSLEDDNE</sequence>
<evidence type="ECO:0000313" key="1">
    <source>
        <dbReference type="EMBL" id="CAG8451102.1"/>
    </source>
</evidence>
<organism evidence="1 2">
    <name type="scientific">Funneliformis caledonium</name>
    <dbReference type="NCBI Taxonomy" id="1117310"/>
    <lineage>
        <taxon>Eukaryota</taxon>
        <taxon>Fungi</taxon>
        <taxon>Fungi incertae sedis</taxon>
        <taxon>Mucoromycota</taxon>
        <taxon>Glomeromycotina</taxon>
        <taxon>Glomeromycetes</taxon>
        <taxon>Glomerales</taxon>
        <taxon>Glomeraceae</taxon>
        <taxon>Funneliformis</taxon>
    </lineage>
</organism>
<dbReference type="Proteomes" id="UP000789570">
    <property type="component" value="Unassembled WGS sequence"/>
</dbReference>
<dbReference type="AlphaFoldDB" id="A0A9N8VHV3"/>
<name>A0A9N8VHV3_9GLOM</name>
<protein>
    <submittedName>
        <fullName evidence="1">9176_t:CDS:1</fullName>
    </submittedName>
</protein>
<proteinExistence type="predicted"/>
<dbReference type="OrthoDB" id="2322297at2759"/>
<dbReference type="EMBL" id="CAJVPQ010000150">
    <property type="protein sequence ID" value="CAG8451102.1"/>
    <property type="molecule type" value="Genomic_DNA"/>
</dbReference>
<gene>
    <name evidence="1" type="ORF">FCALED_LOCUS1235</name>
</gene>
<accession>A0A9N8VHV3</accession>